<reference evidence="5 6" key="1">
    <citation type="submission" date="2016-10" db="EMBL/GenBank/DDBJ databases">
        <authorList>
            <person name="de Groot N.N."/>
        </authorList>
    </citation>
    <scope>NUCLEOTIDE SEQUENCE [LARGE SCALE GENOMIC DNA]</scope>
    <source>
        <strain evidence="5 6">AR40</strain>
    </source>
</reference>
<dbReference type="OrthoDB" id="2004852at2"/>
<dbReference type="RefSeq" id="WP_022755287.1">
    <property type="nucleotide sequence ID" value="NZ_CM009896.1"/>
</dbReference>
<dbReference type="EMBL" id="NXNG01000001">
    <property type="protein sequence ID" value="PWT26560.1"/>
    <property type="molecule type" value="Genomic_DNA"/>
</dbReference>
<dbReference type="AlphaFoldDB" id="A0A1H9KNP4"/>
<keyword evidence="1" id="KW-0805">Transcription regulation</keyword>
<evidence type="ECO:0000313" key="4">
    <source>
        <dbReference type="EMBL" id="PWT26560.1"/>
    </source>
</evidence>
<evidence type="ECO:0000259" key="3">
    <source>
        <dbReference type="PROSITE" id="PS01124"/>
    </source>
</evidence>
<dbReference type="GO" id="GO:0043565">
    <property type="term" value="F:sequence-specific DNA binding"/>
    <property type="evidence" value="ECO:0007669"/>
    <property type="project" value="InterPro"/>
</dbReference>
<evidence type="ECO:0000313" key="7">
    <source>
        <dbReference type="Proteomes" id="UP000245488"/>
    </source>
</evidence>
<dbReference type="EMBL" id="FOGJ01000001">
    <property type="protein sequence ID" value="SER00770.1"/>
    <property type="molecule type" value="Genomic_DNA"/>
</dbReference>
<dbReference type="SUPFAM" id="SSF46689">
    <property type="entry name" value="Homeodomain-like"/>
    <property type="match status" value="1"/>
</dbReference>
<evidence type="ECO:0000256" key="1">
    <source>
        <dbReference type="ARBA" id="ARBA00023015"/>
    </source>
</evidence>
<proteinExistence type="predicted"/>
<dbReference type="Proteomes" id="UP000245488">
    <property type="component" value="Chromosome"/>
</dbReference>
<dbReference type="eggNOG" id="ENOG5030H8P">
    <property type="taxonomic scope" value="Bacteria"/>
</dbReference>
<sequence length="67" mass="7992">MSEEMTYVTSNNLQEMQDYLKEHVDDYSLRDMADRFAMSQTNLQTHFMDEYGMSIYSYLRTLSDDGK</sequence>
<evidence type="ECO:0000313" key="5">
    <source>
        <dbReference type="EMBL" id="SER00770.1"/>
    </source>
</evidence>
<keyword evidence="7" id="KW-1185">Reference proteome</keyword>
<dbReference type="Proteomes" id="UP000182584">
    <property type="component" value="Unassembled WGS sequence"/>
</dbReference>
<gene>
    <name evidence="4" type="ORF">CPT75_05190</name>
    <name evidence="5" type="ORF">SAMN04487884_101120</name>
</gene>
<keyword evidence="2" id="KW-0804">Transcription</keyword>
<reference evidence="4 7" key="2">
    <citation type="submission" date="2017-09" db="EMBL/GenBank/DDBJ databases">
        <title>High-quality draft genome sequence of Butyrivibrio fibrisolvens INBov1, isolated from cow rumen.</title>
        <authorList>
            <person name="Rodriguez Hernaez J."/>
            <person name="Rivarola M."/>
            <person name="Paniego N."/>
            <person name="Cravero S."/>
            <person name="Ceron Cucchi M."/>
            <person name="Martinez M.C."/>
        </authorList>
    </citation>
    <scope>NUCLEOTIDE SEQUENCE [LARGE SCALE GENOMIC DNA]</scope>
    <source>
        <strain evidence="4 7">INBov1</strain>
    </source>
</reference>
<organism evidence="5 6">
    <name type="scientific">Butyrivibrio fibrisolvens</name>
    <dbReference type="NCBI Taxonomy" id="831"/>
    <lineage>
        <taxon>Bacteria</taxon>
        <taxon>Bacillati</taxon>
        <taxon>Bacillota</taxon>
        <taxon>Clostridia</taxon>
        <taxon>Lachnospirales</taxon>
        <taxon>Lachnospiraceae</taxon>
        <taxon>Butyrivibrio</taxon>
    </lineage>
</organism>
<dbReference type="Gene3D" id="1.10.10.60">
    <property type="entry name" value="Homeodomain-like"/>
    <property type="match status" value="1"/>
</dbReference>
<protein>
    <submittedName>
        <fullName evidence="4">AraC family transcriptional regulator</fullName>
    </submittedName>
</protein>
<dbReference type="GO" id="GO:0003700">
    <property type="term" value="F:DNA-binding transcription factor activity"/>
    <property type="evidence" value="ECO:0007669"/>
    <property type="project" value="InterPro"/>
</dbReference>
<evidence type="ECO:0000313" key="6">
    <source>
        <dbReference type="Proteomes" id="UP000182584"/>
    </source>
</evidence>
<dbReference type="PROSITE" id="PS01124">
    <property type="entry name" value="HTH_ARAC_FAMILY_2"/>
    <property type="match status" value="1"/>
</dbReference>
<feature type="domain" description="HTH araC/xylS-type" evidence="3">
    <location>
        <begin position="14"/>
        <end position="60"/>
    </location>
</feature>
<name>A0A1H9KNP4_BUTFI</name>
<accession>A0A1H9KNP4</accession>
<dbReference type="InterPro" id="IPR009057">
    <property type="entry name" value="Homeodomain-like_sf"/>
</dbReference>
<dbReference type="InterPro" id="IPR018060">
    <property type="entry name" value="HTH_AraC"/>
</dbReference>
<evidence type="ECO:0000256" key="2">
    <source>
        <dbReference type="ARBA" id="ARBA00023163"/>
    </source>
</evidence>